<organism evidence="6 7">
    <name type="scientific">Erwinia amylovora NBRC 12687 = CFBP 1232</name>
    <dbReference type="NCBI Taxonomy" id="1219359"/>
    <lineage>
        <taxon>Bacteria</taxon>
        <taxon>Pseudomonadati</taxon>
        <taxon>Pseudomonadota</taxon>
        <taxon>Gammaproteobacteria</taxon>
        <taxon>Enterobacterales</taxon>
        <taxon>Erwiniaceae</taxon>
        <taxon>Erwinia</taxon>
    </lineage>
</organism>
<evidence type="ECO:0000256" key="1">
    <source>
        <dbReference type="ARBA" id="ARBA00022598"/>
    </source>
</evidence>
<evidence type="ECO:0000259" key="5">
    <source>
        <dbReference type="PROSITE" id="PS50975"/>
    </source>
</evidence>
<dbReference type="GeneID" id="97607339"/>
<proteinExistence type="predicted"/>
<protein>
    <submittedName>
        <fullName evidence="6">Carbamoyl-phosphate synthase large chain</fullName>
        <ecNumber evidence="6">6.3.5.5</ecNumber>
    </submittedName>
</protein>
<dbReference type="Pfam" id="PF13535">
    <property type="entry name" value="ATP-grasp_4"/>
    <property type="match status" value="1"/>
</dbReference>
<name>A0A831A6D8_ERWAM</name>
<dbReference type="InterPro" id="IPR011761">
    <property type="entry name" value="ATP-grasp"/>
</dbReference>
<dbReference type="RefSeq" id="WP_004160224.1">
    <property type="nucleotide sequence ID" value="NZ_BAYW01000020.1"/>
</dbReference>
<dbReference type="GO" id="GO:0004088">
    <property type="term" value="F:carbamoyl-phosphate synthase (glutamine-hydrolyzing) activity"/>
    <property type="evidence" value="ECO:0007669"/>
    <property type="project" value="UniProtKB-EC"/>
</dbReference>
<evidence type="ECO:0000313" key="7">
    <source>
        <dbReference type="Proteomes" id="UP000013111"/>
    </source>
</evidence>
<evidence type="ECO:0000256" key="4">
    <source>
        <dbReference type="PROSITE-ProRule" id="PRU00409"/>
    </source>
</evidence>
<sequence length="388" mass="43957">MNNTVILLGYRDGIVAELTDKGYQIIYLVEKFRPALTGTKYYLVKSLEDAQEVLRCVLSLPLHTVTGVVTGLENAVFTATLLRNMLNLPGPKDYAGALFFRDKFLQKLKLSDVVPHANCKYVTRDSDYLKLIDELGSPFIIKPSNGMGSHATTPINSNLEFEDYLKKYVNNEGSVAFVVENKIIGNEFCVDGIWSNGQLHWFSISQYATSLMRCHIEKLPTIQILSRHDFPDLYRQIEQLCSRALEQLNASNGVFHLEFFENDEGVFFSECALRPGGARIPEMIKLAYNVDLYHAHTALSMGLPYEQHLPLHPSMLFAVVLLRSFDGVTLTKDDFYNNFDIAELNWTEDVHAQSHSIHRCTGYAIIKHKDHRTLENNVSKLVAFTGAR</sequence>
<dbReference type="Gene3D" id="3.40.50.20">
    <property type="match status" value="1"/>
</dbReference>
<keyword evidence="3 4" id="KW-0067">ATP-binding</keyword>
<feature type="domain" description="ATP-grasp" evidence="5">
    <location>
        <begin position="106"/>
        <end position="301"/>
    </location>
</feature>
<keyword evidence="2 4" id="KW-0547">Nucleotide-binding</keyword>
<dbReference type="PANTHER" id="PTHR43585:SF2">
    <property type="entry name" value="ATP-GRASP ENZYME FSQD"/>
    <property type="match status" value="1"/>
</dbReference>
<keyword evidence="1 6" id="KW-0436">Ligase</keyword>
<accession>A0A831A6D8</accession>
<reference evidence="6 7" key="1">
    <citation type="submission" date="2012-11" db="EMBL/GenBank/DDBJ databases">
        <authorList>
            <person name="Linke B."/>
        </authorList>
    </citation>
    <scope>NUCLEOTIDE SEQUENCE [LARGE SCALE GENOMIC DNA]</scope>
    <source>
        <strain evidence="7">CFBP 1232</strain>
    </source>
</reference>
<gene>
    <name evidence="6" type="ORF">BN437_3319</name>
</gene>
<dbReference type="GO" id="GO:0005524">
    <property type="term" value="F:ATP binding"/>
    <property type="evidence" value="ECO:0007669"/>
    <property type="project" value="UniProtKB-UniRule"/>
</dbReference>
<dbReference type="Gene3D" id="3.30.470.20">
    <property type="entry name" value="ATP-grasp fold, B domain"/>
    <property type="match status" value="1"/>
</dbReference>
<dbReference type="EC" id="6.3.5.5" evidence="6"/>
<dbReference type="Gene3D" id="3.30.1490.20">
    <property type="entry name" value="ATP-grasp fold, A domain"/>
    <property type="match status" value="1"/>
</dbReference>
<dbReference type="PROSITE" id="PS50975">
    <property type="entry name" value="ATP_GRASP"/>
    <property type="match status" value="1"/>
</dbReference>
<dbReference type="InterPro" id="IPR052032">
    <property type="entry name" value="ATP-dep_AA_Ligase"/>
</dbReference>
<dbReference type="GO" id="GO:0046872">
    <property type="term" value="F:metal ion binding"/>
    <property type="evidence" value="ECO:0007669"/>
    <property type="project" value="InterPro"/>
</dbReference>
<dbReference type="Proteomes" id="UP000013111">
    <property type="component" value="Unassembled WGS sequence"/>
</dbReference>
<dbReference type="PANTHER" id="PTHR43585">
    <property type="entry name" value="FUMIPYRROLE BIOSYNTHESIS PROTEIN C"/>
    <property type="match status" value="1"/>
</dbReference>
<evidence type="ECO:0000256" key="2">
    <source>
        <dbReference type="ARBA" id="ARBA00022741"/>
    </source>
</evidence>
<dbReference type="SUPFAM" id="SSF56059">
    <property type="entry name" value="Glutathione synthetase ATP-binding domain-like"/>
    <property type="match status" value="1"/>
</dbReference>
<evidence type="ECO:0000256" key="3">
    <source>
        <dbReference type="ARBA" id="ARBA00022840"/>
    </source>
</evidence>
<dbReference type="AlphaFoldDB" id="A0A831A6D8"/>
<reference evidence="6 7" key="2">
    <citation type="submission" date="2013-04" db="EMBL/GenBank/DDBJ databases">
        <title>Comparative genomics of 12 strains of Erwinia amylovora identifies a pan-genome with a large conserved core and provides insights into host specificity.</title>
        <authorList>
            <person name="Mann R.A."/>
            <person name="Smits T.H.M."/>
            <person name="Buehlmann A."/>
            <person name="Blom J."/>
            <person name="Goesmann A."/>
            <person name="Frey J.E."/>
            <person name="Plummer K.M."/>
            <person name="Beer S.V."/>
            <person name="Luck J."/>
            <person name="Duffy B."/>
            <person name="Rodoni B."/>
        </authorList>
    </citation>
    <scope>NUCLEOTIDE SEQUENCE [LARGE SCALE GENOMIC DNA]</scope>
    <source>
        <strain evidence="7">CFBP 1232</strain>
    </source>
</reference>
<evidence type="ECO:0000313" key="6">
    <source>
        <dbReference type="EMBL" id="CCO95220.1"/>
    </source>
</evidence>
<dbReference type="InterPro" id="IPR013815">
    <property type="entry name" value="ATP_grasp_subdomain_1"/>
</dbReference>
<comment type="caution">
    <text evidence="6">The sequence shown here is derived from an EMBL/GenBank/DDBJ whole genome shotgun (WGS) entry which is preliminary data.</text>
</comment>
<dbReference type="EMBL" id="CAPB01000039">
    <property type="protein sequence ID" value="CCO95220.1"/>
    <property type="molecule type" value="Genomic_DNA"/>
</dbReference>